<evidence type="ECO:0000256" key="14">
    <source>
        <dbReference type="ARBA" id="ARBA00049229"/>
    </source>
</evidence>
<dbReference type="InterPro" id="IPR001544">
    <property type="entry name" value="Aminotrans_IV"/>
</dbReference>
<evidence type="ECO:0000256" key="16">
    <source>
        <dbReference type="RuleBase" id="RU004106"/>
    </source>
</evidence>
<evidence type="ECO:0000313" key="19">
    <source>
        <dbReference type="EMBL" id="MBK9718052.1"/>
    </source>
</evidence>
<comment type="pathway">
    <text evidence="4">Amino-acid biosynthesis; L-valine biosynthesis; L-valine from pyruvate: step 4/4.</text>
</comment>
<dbReference type="InterPro" id="IPR036038">
    <property type="entry name" value="Aminotransferase-like"/>
</dbReference>
<dbReference type="PIRSF" id="PIRSF006468">
    <property type="entry name" value="BCAT1"/>
    <property type="match status" value="1"/>
</dbReference>
<evidence type="ECO:0000256" key="1">
    <source>
        <dbReference type="ARBA" id="ARBA00001933"/>
    </source>
</evidence>
<keyword evidence="9 18" id="KW-0808">Transferase</keyword>
<dbReference type="InterPro" id="IPR005786">
    <property type="entry name" value="B_amino_transII"/>
</dbReference>
<sequence>MHHEIKITKTSKSRIAEVDFHNIPFGKVFSDHMFVADYDGTQWKNFEICPIERIPFHPATMAWHYGQAIFEGMKASISDDGTPLLFRPEDHAHRLNVSAERMCMPTFPEDIFVDALSQLVNLDKAWIPSDEESALYIRPVMMATDEFVGVRSSDTFKLMIMTLPSGPYYNKPVGLLVEEHYVRACDGGVGEAKAAGNYGGSLYPTKLAKEKGYDQVMWMDGKEFKYVQEVGTMNIFFVLKDVVLTPNLSGTILKGITRDSIIHLLKEKGYSVEERPVSMEEIAIAYDRGQLLEVFGAGTAAVVANVNRIGYKGRDLTLLPQNWTLSKELKTEINGIRKGRIADTHNWILPVTQTVGAI</sequence>
<evidence type="ECO:0000256" key="11">
    <source>
        <dbReference type="ARBA" id="ARBA00023304"/>
    </source>
</evidence>
<dbReference type="InterPro" id="IPR043131">
    <property type="entry name" value="BCAT-like_N"/>
</dbReference>
<comment type="similarity">
    <text evidence="6 16">Belongs to the class-IV pyridoxal-phosphate-dependent aminotransferase family.</text>
</comment>
<evidence type="ECO:0000256" key="8">
    <source>
        <dbReference type="ARBA" id="ARBA00022605"/>
    </source>
</evidence>
<dbReference type="InterPro" id="IPR043132">
    <property type="entry name" value="BCAT-like_C"/>
</dbReference>
<dbReference type="InterPro" id="IPR018300">
    <property type="entry name" value="Aminotrans_IV_CS"/>
</dbReference>
<comment type="caution">
    <text evidence="19">The sequence shown here is derived from an EMBL/GenBank/DDBJ whole genome shotgun (WGS) entry which is preliminary data.</text>
</comment>
<dbReference type="PROSITE" id="PS00770">
    <property type="entry name" value="AA_TRANSFER_CLASS_4"/>
    <property type="match status" value="1"/>
</dbReference>
<keyword evidence="10 17" id="KW-0663">Pyridoxal phosphate</keyword>
<dbReference type="Gene3D" id="3.20.10.10">
    <property type="entry name" value="D-amino Acid Aminotransferase, subunit A, domain 2"/>
    <property type="match status" value="1"/>
</dbReference>
<dbReference type="Gene3D" id="3.30.470.10">
    <property type="match status" value="1"/>
</dbReference>
<organism evidence="19 20">
    <name type="scientific">Candidatus Defluviibacterium haderslevense</name>
    <dbReference type="NCBI Taxonomy" id="2981993"/>
    <lineage>
        <taxon>Bacteria</taxon>
        <taxon>Pseudomonadati</taxon>
        <taxon>Bacteroidota</taxon>
        <taxon>Saprospiria</taxon>
        <taxon>Saprospirales</taxon>
        <taxon>Saprospiraceae</taxon>
        <taxon>Candidatus Defluviibacterium</taxon>
    </lineage>
</organism>
<comment type="pathway">
    <text evidence="3">Amino-acid biosynthesis; L-isoleucine biosynthesis; L-isoleucine from 2-oxobutanoate: step 4/4.</text>
</comment>
<proteinExistence type="inferred from homology"/>
<evidence type="ECO:0000256" key="4">
    <source>
        <dbReference type="ARBA" id="ARBA00004931"/>
    </source>
</evidence>
<dbReference type="CDD" id="cd01557">
    <property type="entry name" value="BCAT_beta_family"/>
    <property type="match status" value="1"/>
</dbReference>
<keyword evidence="11 18" id="KW-0100">Branched-chain amino acid biosynthesis</keyword>
<evidence type="ECO:0000256" key="7">
    <source>
        <dbReference type="ARBA" id="ARBA00022576"/>
    </source>
</evidence>
<evidence type="ECO:0000256" key="2">
    <source>
        <dbReference type="ARBA" id="ARBA00003109"/>
    </source>
</evidence>
<gene>
    <name evidence="19" type="ORF">IPO85_11170</name>
</gene>
<dbReference type="PANTHER" id="PTHR11825:SF44">
    <property type="entry name" value="BRANCHED-CHAIN-AMINO-ACID AMINOTRANSFERASE"/>
    <property type="match status" value="1"/>
</dbReference>
<evidence type="ECO:0000256" key="12">
    <source>
        <dbReference type="ARBA" id="ARBA00048212"/>
    </source>
</evidence>
<dbReference type="GO" id="GO:0009082">
    <property type="term" value="P:branched-chain amino acid biosynthetic process"/>
    <property type="evidence" value="ECO:0007669"/>
    <property type="project" value="UniProtKB-KW"/>
</dbReference>
<comment type="catalytic activity">
    <reaction evidence="13 18">
        <text>L-isoleucine + 2-oxoglutarate = (S)-3-methyl-2-oxopentanoate + L-glutamate</text>
        <dbReference type="Rhea" id="RHEA:24801"/>
        <dbReference type="ChEBI" id="CHEBI:16810"/>
        <dbReference type="ChEBI" id="CHEBI:29985"/>
        <dbReference type="ChEBI" id="CHEBI:35146"/>
        <dbReference type="ChEBI" id="CHEBI:58045"/>
        <dbReference type="EC" id="2.6.1.42"/>
    </reaction>
</comment>
<accession>A0A9D7S8S1</accession>
<evidence type="ECO:0000256" key="17">
    <source>
        <dbReference type="RuleBase" id="RU004516"/>
    </source>
</evidence>
<dbReference type="GO" id="GO:0008652">
    <property type="term" value="P:amino acid biosynthetic process"/>
    <property type="evidence" value="ECO:0007669"/>
    <property type="project" value="UniProtKB-KW"/>
</dbReference>
<dbReference type="NCBIfam" id="TIGR01123">
    <property type="entry name" value="ilvE_II"/>
    <property type="match status" value="1"/>
</dbReference>
<evidence type="ECO:0000256" key="6">
    <source>
        <dbReference type="ARBA" id="ARBA00009320"/>
    </source>
</evidence>
<evidence type="ECO:0000256" key="10">
    <source>
        <dbReference type="ARBA" id="ARBA00022898"/>
    </source>
</evidence>
<evidence type="ECO:0000256" key="15">
    <source>
        <dbReference type="PIRSR" id="PIRSR006468-1"/>
    </source>
</evidence>
<comment type="catalytic activity">
    <reaction evidence="14 18">
        <text>L-leucine + 2-oxoglutarate = 4-methyl-2-oxopentanoate + L-glutamate</text>
        <dbReference type="Rhea" id="RHEA:18321"/>
        <dbReference type="ChEBI" id="CHEBI:16810"/>
        <dbReference type="ChEBI" id="CHEBI:17865"/>
        <dbReference type="ChEBI" id="CHEBI:29985"/>
        <dbReference type="ChEBI" id="CHEBI:57427"/>
        <dbReference type="EC" id="2.6.1.42"/>
    </reaction>
</comment>
<dbReference type="InterPro" id="IPR033939">
    <property type="entry name" value="BCAT_family"/>
</dbReference>
<dbReference type="NCBIfam" id="NF009897">
    <property type="entry name" value="PRK13357.1"/>
    <property type="match status" value="1"/>
</dbReference>
<comment type="pathway">
    <text evidence="5">Amino-acid biosynthesis; L-leucine biosynthesis; L-leucine from 3-methyl-2-oxobutanoate: step 4/4.</text>
</comment>
<reference evidence="19 20" key="1">
    <citation type="submission" date="2020-10" db="EMBL/GenBank/DDBJ databases">
        <title>Connecting structure to function with the recovery of over 1000 high-quality activated sludge metagenome-assembled genomes encoding full-length rRNA genes using long-read sequencing.</title>
        <authorList>
            <person name="Singleton C.M."/>
            <person name="Petriglieri F."/>
            <person name="Kristensen J.M."/>
            <person name="Kirkegaard R.H."/>
            <person name="Michaelsen T.Y."/>
            <person name="Andersen M.H."/>
            <person name="Karst S.M."/>
            <person name="Dueholm M.S."/>
            <person name="Nielsen P.H."/>
            <person name="Albertsen M."/>
        </authorList>
    </citation>
    <scope>NUCLEOTIDE SEQUENCE [LARGE SCALE GENOMIC DNA]</scope>
    <source>
        <strain evidence="19">Ribe_18-Q3-R11-54_BAT3C.373</strain>
    </source>
</reference>
<comment type="cofactor">
    <cofactor evidence="1 17">
        <name>pyridoxal 5'-phosphate</name>
        <dbReference type="ChEBI" id="CHEBI:597326"/>
    </cofactor>
</comment>
<dbReference type="Proteomes" id="UP000808349">
    <property type="component" value="Unassembled WGS sequence"/>
</dbReference>
<dbReference type="PANTHER" id="PTHR11825">
    <property type="entry name" value="SUBGROUP IIII AMINOTRANSFERASE"/>
    <property type="match status" value="1"/>
</dbReference>
<protein>
    <recommendedName>
        <fullName evidence="18">Branched-chain-amino-acid aminotransferase</fullName>
        <ecNumber evidence="18">2.6.1.42</ecNumber>
    </recommendedName>
</protein>
<keyword evidence="8 18" id="KW-0028">Amino-acid biosynthesis</keyword>
<keyword evidence="7 18" id="KW-0032">Aminotransferase</keyword>
<dbReference type="GO" id="GO:0004084">
    <property type="term" value="F:branched-chain-amino-acid transaminase activity"/>
    <property type="evidence" value="ECO:0007669"/>
    <property type="project" value="UniProtKB-EC"/>
</dbReference>
<dbReference type="EC" id="2.6.1.42" evidence="18"/>
<evidence type="ECO:0000256" key="3">
    <source>
        <dbReference type="ARBA" id="ARBA00004824"/>
    </source>
</evidence>
<evidence type="ECO:0000256" key="5">
    <source>
        <dbReference type="ARBA" id="ARBA00005072"/>
    </source>
</evidence>
<evidence type="ECO:0000256" key="18">
    <source>
        <dbReference type="RuleBase" id="RU004517"/>
    </source>
</evidence>
<evidence type="ECO:0000256" key="13">
    <source>
        <dbReference type="ARBA" id="ARBA00048798"/>
    </source>
</evidence>
<evidence type="ECO:0000313" key="20">
    <source>
        <dbReference type="Proteomes" id="UP000808349"/>
    </source>
</evidence>
<dbReference type="EMBL" id="JADKFW010000007">
    <property type="protein sequence ID" value="MBK9718052.1"/>
    <property type="molecule type" value="Genomic_DNA"/>
</dbReference>
<name>A0A9D7S8S1_9BACT</name>
<dbReference type="SUPFAM" id="SSF56752">
    <property type="entry name" value="D-aminoacid aminotransferase-like PLP-dependent enzymes"/>
    <property type="match status" value="1"/>
</dbReference>
<comment type="catalytic activity">
    <reaction evidence="12 18">
        <text>L-valine + 2-oxoglutarate = 3-methyl-2-oxobutanoate + L-glutamate</text>
        <dbReference type="Rhea" id="RHEA:24813"/>
        <dbReference type="ChEBI" id="CHEBI:11851"/>
        <dbReference type="ChEBI" id="CHEBI:16810"/>
        <dbReference type="ChEBI" id="CHEBI:29985"/>
        <dbReference type="ChEBI" id="CHEBI:57762"/>
        <dbReference type="EC" id="2.6.1.42"/>
    </reaction>
</comment>
<comment type="function">
    <text evidence="2">Acts on leucine, isoleucine and valine.</text>
</comment>
<feature type="modified residue" description="N6-(pyridoxal phosphate)lysine" evidence="15">
    <location>
        <position position="193"/>
    </location>
</feature>
<dbReference type="AlphaFoldDB" id="A0A9D7S8S1"/>
<dbReference type="Pfam" id="PF01063">
    <property type="entry name" value="Aminotran_4"/>
    <property type="match status" value="1"/>
</dbReference>
<evidence type="ECO:0000256" key="9">
    <source>
        <dbReference type="ARBA" id="ARBA00022679"/>
    </source>
</evidence>